<gene>
    <name evidence="9" type="ORF">C8D93_103326</name>
</gene>
<dbReference type="GO" id="GO:0046872">
    <property type="term" value="F:metal ion binding"/>
    <property type="evidence" value="ECO:0007669"/>
    <property type="project" value="UniProtKB-KW"/>
</dbReference>
<feature type="transmembrane region" description="Helical" evidence="8">
    <location>
        <begin position="47"/>
        <end position="65"/>
    </location>
</feature>
<feature type="transmembrane region" description="Helical" evidence="8">
    <location>
        <begin position="100"/>
        <end position="120"/>
    </location>
</feature>
<feature type="transmembrane region" description="Helical" evidence="8">
    <location>
        <begin position="141"/>
        <end position="159"/>
    </location>
</feature>
<proteinExistence type="predicted"/>
<reference evidence="9 10" key="1">
    <citation type="submission" date="2018-04" db="EMBL/GenBank/DDBJ databases">
        <title>Genomic Encyclopedia of Type Strains, Phase IV (KMG-IV): sequencing the most valuable type-strain genomes for metagenomic binning, comparative biology and taxonomic classification.</title>
        <authorList>
            <person name="Goeker M."/>
        </authorList>
    </citation>
    <scope>NUCLEOTIDE SEQUENCE [LARGE SCALE GENOMIC DNA]</scope>
    <source>
        <strain evidence="9 10">DSM 104150</strain>
    </source>
</reference>
<dbReference type="Pfam" id="PF00953">
    <property type="entry name" value="Glycos_transf_4"/>
    <property type="match status" value="1"/>
</dbReference>
<keyword evidence="6 8" id="KW-0472">Membrane</keyword>
<feature type="transmembrane region" description="Helical" evidence="8">
    <location>
        <begin position="300"/>
        <end position="319"/>
    </location>
</feature>
<feature type="transmembrane region" description="Helical" evidence="8">
    <location>
        <begin position="165"/>
        <end position="184"/>
    </location>
</feature>
<sequence length="355" mass="37840">MILSQLLQVFAVSAVCSAALILARRWHIGVTGDIAGSSVHKIHTGTIPRVGGAAVYAAGLTGLALISRSLPDVTAKIVWMMWGCMTIVFVAGLVEDLTRMVPAAVRYLAALAAAALFSFAHDSYGISSIGISPFDLPLNSTAVRVAFFAFAVASVSHAFNLIDGQNGLCGGVSLLVFLALGITADRTNQEMLATLSYTMAAANLGFLVFNFPFGKLFLGDGGAYFNGAIAGVITVFVVEGSSAVSPWLAVLVLVYPIWETLFSMIRRTQARRPFHQADSDHLHHLVASADFARQFGNGRYVALPILACFAPFALAAPLLREQTPALVAGIAIFITLYSLVYRALGKRSRRFLVRA</sequence>
<evidence type="ECO:0000256" key="4">
    <source>
        <dbReference type="ARBA" id="ARBA00022692"/>
    </source>
</evidence>
<keyword evidence="7" id="KW-0460">Magnesium</keyword>
<feature type="binding site" evidence="7">
    <location>
        <position position="220"/>
    </location>
    <ligand>
        <name>Mg(2+)</name>
        <dbReference type="ChEBI" id="CHEBI:18420"/>
    </ligand>
</feature>
<dbReference type="GO" id="GO:0009103">
    <property type="term" value="P:lipopolysaccharide biosynthetic process"/>
    <property type="evidence" value="ECO:0007669"/>
    <property type="project" value="TreeGrafter"/>
</dbReference>
<feature type="transmembrane region" description="Helical" evidence="8">
    <location>
        <begin position="325"/>
        <end position="344"/>
    </location>
</feature>
<evidence type="ECO:0000256" key="7">
    <source>
        <dbReference type="PIRSR" id="PIRSR600715-1"/>
    </source>
</evidence>
<feature type="transmembrane region" description="Helical" evidence="8">
    <location>
        <begin position="229"/>
        <end position="258"/>
    </location>
</feature>
<dbReference type="GO" id="GO:0071555">
    <property type="term" value="P:cell wall organization"/>
    <property type="evidence" value="ECO:0007669"/>
    <property type="project" value="TreeGrafter"/>
</dbReference>
<dbReference type="PANTHER" id="PTHR22926">
    <property type="entry name" value="PHOSPHO-N-ACETYLMURAMOYL-PENTAPEPTIDE-TRANSFERASE"/>
    <property type="match status" value="1"/>
</dbReference>
<feature type="transmembrane region" description="Helical" evidence="8">
    <location>
        <begin position="77"/>
        <end position="94"/>
    </location>
</feature>
<evidence type="ECO:0000256" key="5">
    <source>
        <dbReference type="ARBA" id="ARBA00022989"/>
    </source>
</evidence>
<evidence type="ECO:0000256" key="8">
    <source>
        <dbReference type="SAM" id="Phobius"/>
    </source>
</evidence>
<organism evidence="9 10">
    <name type="scientific">Sinimarinibacterium flocculans</name>
    <dbReference type="NCBI Taxonomy" id="985250"/>
    <lineage>
        <taxon>Bacteria</taxon>
        <taxon>Pseudomonadati</taxon>
        <taxon>Pseudomonadota</taxon>
        <taxon>Gammaproteobacteria</taxon>
        <taxon>Nevskiales</taxon>
        <taxon>Nevskiaceae</taxon>
        <taxon>Sinimarinibacterium</taxon>
    </lineage>
</organism>
<keyword evidence="3 9" id="KW-0808">Transferase</keyword>
<dbReference type="Proteomes" id="UP000248330">
    <property type="component" value="Unassembled WGS sequence"/>
</dbReference>
<feature type="transmembrane region" description="Helical" evidence="8">
    <location>
        <begin position="191"/>
        <end position="209"/>
    </location>
</feature>
<dbReference type="GO" id="GO:0044038">
    <property type="term" value="P:cell wall macromolecule biosynthetic process"/>
    <property type="evidence" value="ECO:0007669"/>
    <property type="project" value="TreeGrafter"/>
</dbReference>
<protein>
    <submittedName>
        <fullName evidence="9">UDP-N-acetylmuramyl pentapeptide phosphotransferase/UDP-N-acetylglucosamine-1-phosphate transferase</fullName>
    </submittedName>
</protein>
<name>A0A318EKG3_9GAMM</name>
<dbReference type="AlphaFoldDB" id="A0A318EKG3"/>
<dbReference type="GO" id="GO:0005886">
    <property type="term" value="C:plasma membrane"/>
    <property type="evidence" value="ECO:0007669"/>
    <property type="project" value="UniProtKB-SubCell"/>
</dbReference>
<dbReference type="InterPro" id="IPR000715">
    <property type="entry name" value="Glycosyl_transferase_4"/>
</dbReference>
<dbReference type="GO" id="GO:0016780">
    <property type="term" value="F:phosphotransferase activity, for other substituted phosphate groups"/>
    <property type="evidence" value="ECO:0007669"/>
    <property type="project" value="InterPro"/>
</dbReference>
<dbReference type="RefSeq" id="WP_110264664.1">
    <property type="nucleotide sequence ID" value="NZ_JBHSCS010000015.1"/>
</dbReference>
<evidence type="ECO:0000313" key="10">
    <source>
        <dbReference type="Proteomes" id="UP000248330"/>
    </source>
</evidence>
<keyword evidence="2" id="KW-1003">Cell membrane</keyword>
<accession>A0A318EKG3</accession>
<evidence type="ECO:0000256" key="3">
    <source>
        <dbReference type="ARBA" id="ARBA00022679"/>
    </source>
</evidence>
<dbReference type="PANTHER" id="PTHR22926:SF3">
    <property type="entry name" value="UNDECAPRENYL-PHOSPHATE ALPHA-N-ACETYLGLUCOSAMINYL 1-PHOSPHATE TRANSFERASE"/>
    <property type="match status" value="1"/>
</dbReference>
<keyword evidence="5 8" id="KW-1133">Transmembrane helix</keyword>
<dbReference type="EMBL" id="QICN01000003">
    <property type="protein sequence ID" value="PXV69750.1"/>
    <property type="molecule type" value="Genomic_DNA"/>
</dbReference>
<evidence type="ECO:0000256" key="1">
    <source>
        <dbReference type="ARBA" id="ARBA00004651"/>
    </source>
</evidence>
<comment type="cofactor">
    <cofactor evidence="7">
        <name>Mg(2+)</name>
        <dbReference type="ChEBI" id="CHEBI:18420"/>
    </cofactor>
</comment>
<keyword evidence="10" id="KW-1185">Reference proteome</keyword>
<keyword evidence="4 8" id="KW-0812">Transmembrane</keyword>
<dbReference type="OrthoDB" id="9783652at2"/>
<feature type="binding site" evidence="7">
    <location>
        <position position="160"/>
    </location>
    <ligand>
        <name>Mg(2+)</name>
        <dbReference type="ChEBI" id="CHEBI:18420"/>
    </ligand>
</feature>
<comment type="caution">
    <text evidence="9">The sequence shown here is derived from an EMBL/GenBank/DDBJ whole genome shotgun (WGS) entry which is preliminary data.</text>
</comment>
<comment type="subcellular location">
    <subcellularLocation>
        <location evidence="1">Cell membrane</location>
        <topology evidence="1">Multi-pass membrane protein</topology>
    </subcellularLocation>
</comment>
<evidence type="ECO:0000256" key="2">
    <source>
        <dbReference type="ARBA" id="ARBA00022475"/>
    </source>
</evidence>
<evidence type="ECO:0000256" key="6">
    <source>
        <dbReference type="ARBA" id="ARBA00023136"/>
    </source>
</evidence>
<dbReference type="CDD" id="cd06853">
    <property type="entry name" value="GT_WecA_like"/>
    <property type="match status" value="1"/>
</dbReference>
<keyword evidence="7" id="KW-0479">Metal-binding</keyword>
<evidence type="ECO:0000313" key="9">
    <source>
        <dbReference type="EMBL" id="PXV69750.1"/>
    </source>
</evidence>